<proteinExistence type="predicted"/>
<comment type="caution">
    <text evidence="1">The sequence shown here is derived from an EMBL/GenBank/DDBJ whole genome shotgun (WGS) entry which is preliminary data.</text>
</comment>
<protein>
    <submittedName>
        <fullName evidence="1">Uncharacterized protein</fullName>
    </submittedName>
</protein>
<evidence type="ECO:0000313" key="2">
    <source>
        <dbReference type="Proteomes" id="UP000253090"/>
    </source>
</evidence>
<dbReference type="AlphaFoldDB" id="A0A369BQ55"/>
<evidence type="ECO:0000313" key="1">
    <source>
        <dbReference type="EMBL" id="RCX23521.1"/>
    </source>
</evidence>
<dbReference type="Proteomes" id="UP000253090">
    <property type="component" value="Unassembled WGS sequence"/>
</dbReference>
<keyword evidence="2" id="KW-1185">Reference proteome</keyword>
<organism evidence="1 2">
    <name type="scientific">Fontibacillus phaseoli</name>
    <dbReference type="NCBI Taxonomy" id="1416533"/>
    <lineage>
        <taxon>Bacteria</taxon>
        <taxon>Bacillati</taxon>
        <taxon>Bacillota</taxon>
        <taxon>Bacilli</taxon>
        <taxon>Bacillales</taxon>
        <taxon>Paenibacillaceae</taxon>
        <taxon>Fontibacillus</taxon>
    </lineage>
</organism>
<sequence>MDSMRITNTNDIISVEEKVRKLQNQNQTIYDH</sequence>
<dbReference type="EMBL" id="QPJW01000001">
    <property type="protein sequence ID" value="RCX23521.1"/>
    <property type="molecule type" value="Genomic_DNA"/>
</dbReference>
<gene>
    <name evidence="1" type="ORF">DFP94_1011120</name>
</gene>
<name>A0A369BQ55_9BACL</name>
<accession>A0A369BQ55</accession>
<reference evidence="1 2" key="1">
    <citation type="submission" date="2018-07" db="EMBL/GenBank/DDBJ databases">
        <title>Genomic Encyclopedia of Type Strains, Phase III (KMG-III): the genomes of soil and plant-associated and newly described type strains.</title>
        <authorList>
            <person name="Whitman W."/>
        </authorList>
    </citation>
    <scope>NUCLEOTIDE SEQUENCE [LARGE SCALE GENOMIC DNA]</scope>
    <source>
        <strain evidence="1 2">CECT 8333</strain>
    </source>
</reference>